<reference evidence="5" key="1">
    <citation type="submission" date="2025-08" db="UniProtKB">
        <authorList>
            <consortium name="Ensembl"/>
        </authorList>
    </citation>
    <scope>IDENTIFICATION</scope>
</reference>
<dbReference type="InterPro" id="IPR057639">
    <property type="entry name" value="TXNDC16_N"/>
</dbReference>
<evidence type="ECO:0000259" key="4">
    <source>
        <dbReference type="Pfam" id="PF24510"/>
    </source>
</evidence>
<dbReference type="Pfam" id="PF24508">
    <property type="entry name" value="TXNDC16_N"/>
    <property type="match status" value="1"/>
</dbReference>
<dbReference type="PANTHER" id="PTHR22699:SF1">
    <property type="entry name" value="THIOREDOXIN DOMAIN-CONTAINING PROTEIN 16"/>
    <property type="match status" value="1"/>
</dbReference>
<dbReference type="AlphaFoldDB" id="A0A8C4QGL6"/>
<dbReference type="InterPro" id="IPR057645">
    <property type="entry name" value="TXNDC16_3rd"/>
</dbReference>
<dbReference type="Pfam" id="PF24509">
    <property type="entry name" value="TXNDC16_2nd"/>
    <property type="match status" value="1"/>
</dbReference>
<dbReference type="InterPro" id="IPR040090">
    <property type="entry name" value="TXNDC16"/>
</dbReference>
<feature type="domain" description="TXNDC16 second thioredoxin-like" evidence="3">
    <location>
        <begin position="50"/>
        <end position="165"/>
    </location>
</feature>
<dbReference type="Proteomes" id="UP000694388">
    <property type="component" value="Unplaced"/>
</dbReference>
<evidence type="ECO:0000313" key="6">
    <source>
        <dbReference type="Proteomes" id="UP000694388"/>
    </source>
</evidence>
<reference evidence="5" key="2">
    <citation type="submission" date="2025-09" db="UniProtKB">
        <authorList>
            <consortium name="Ensembl"/>
        </authorList>
    </citation>
    <scope>IDENTIFICATION</scope>
</reference>
<feature type="region of interest" description="Disordered" evidence="1">
    <location>
        <begin position="289"/>
        <end position="322"/>
    </location>
</feature>
<name>A0A8C4QGL6_EPTBU</name>
<feature type="compositionally biased region" description="Acidic residues" evidence="1">
    <location>
        <begin position="291"/>
        <end position="315"/>
    </location>
</feature>
<accession>A0A8C4QGL6</accession>
<dbReference type="Ensembl" id="ENSEBUT00000015634.1">
    <property type="protein sequence ID" value="ENSEBUP00000015058.1"/>
    <property type="gene ID" value="ENSEBUG00000009490.1"/>
</dbReference>
<evidence type="ECO:0000259" key="2">
    <source>
        <dbReference type="Pfam" id="PF24508"/>
    </source>
</evidence>
<dbReference type="Pfam" id="PF24510">
    <property type="entry name" value="TXNDC16_3rd"/>
    <property type="match status" value="1"/>
</dbReference>
<feature type="domain" description="TXNDC16 N-terminal" evidence="2">
    <location>
        <begin position="2"/>
        <end position="48"/>
    </location>
</feature>
<evidence type="ECO:0000259" key="3">
    <source>
        <dbReference type="Pfam" id="PF24509"/>
    </source>
</evidence>
<dbReference type="OMA" id="NCRTELV"/>
<organism evidence="5 6">
    <name type="scientific">Eptatretus burgeri</name>
    <name type="common">Inshore hagfish</name>
    <dbReference type="NCBI Taxonomy" id="7764"/>
    <lineage>
        <taxon>Eukaryota</taxon>
        <taxon>Metazoa</taxon>
        <taxon>Chordata</taxon>
        <taxon>Craniata</taxon>
        <taxon>Vertebrata</taxon>
        <taxon>Cyclostomata</taxon>
        <taxon>Myxini</taxon>
        <taxon>Myxiniformes</taxon>
        <taxon>Myxinidae</taxon>
        <taxon>Eptatretinae</taxon>
        <taxon>Eptatretus</taxon>
    </lineage>
</organism>
<proteinExistence type="predicted"/>
<evidence type="ECO:0000313" key="5">
    <source>
        <dbReference type="Ensembl" id="ENSEBUP00000015058.1"/>
    </source>
</evidence>
<protein>
    <submittedName>
        <fullName evidence="5">Uncharacterized protein</fullName>
    </submittedName>
</protein>
<dbReference type="InterPro" id="IPR057642">
    <property type="entry name" value="TXNDC16_2nd"/>
</dbReference>
<sequence length="335" mass="38840">MDCQLYSTQQLCKEENDNVAYFFRMNRMPYRLSMDALFEVDSIVANTLHALLVDEVKLIQDTQDLQLIQETSRGLWDVVFAYLKTPGSPEHRAFMEGAFIYGDKFTFALSYNGDVLKVLMEDPQPGPQVWYLHCQEKAGEKGMCGATLFHQSVSLINLLRFFKLVLGPPFVEMHVPPNQSETPFHALDLPEVFLLSHRETYKYDVEMASKLARALLGSAGIVLLHCDEAGMMVPSNANVAYRGGKKDDVLHFLTLTSPEAVINYVRLEEAQMMKKNDRSHMPVQQYFEQYQNEEDREDEDEEEVYEEEDDDDEEEERRKMRTHCGLHKMTRLQWL</sequence>
<dbReference type="PANTHER" id="PTHR22699">
    <property type="entry name" value="THIOREDOXIN DOMAIN-CONTAINING PROTEIN 16"/>
    <property type="match status" value="1"/>
</dbReference>
<feature type="domain" description="TXNDC16 third thioredoxin-like" evidence="4">
    <location>
        <begin position="171"/>
        <end position="258"/>
    </location>
</feature>
<dbReference type="GeneTree" id="ENSGT00390000006080"/>
<evidence type="ECO:0000256" key="1">
    <source>
        <dbReference type="SAM" id="MobiDB-lite"/>
    </source>
</evidence>
<keyword evidence="6" id="KW-1185">Reference proteome</keyword>